<dbReference type="GO" id="GO:0070973">
    <property type="term" value="P:protein localization to endoplasmic reticulum exit site"/>
    <property type="evidence" value="ECO:0007669"/>
    <property type="project" value="TreeGrafter"/>
</dbReference>
<dbReference type="OrthoDB" id="8918678at2759"/>
<keyword evidence="3" id="KW-1185">Reference proteome</keyword>
<dbReference type="PANTHER" id="PTHR13402:SF6">
    <property type="entry name" value="SECRETORY 16, ISOFORM I"/>
    <property type="match status" value="1"/>
</dbReference>
<evidence type="ECO:0000313" key="3">
    <source>
        <dbReference type="Proteomes" id="UP000325315"/>
    </source>
</evidence>
<comment type="caution">
    <text evidence="2">The sequence shown here is derived from an EMBL/GenBank/DDBJ whole genome shotgun (WGS) entry which is preliminary data.</text>
</comment>
<dbReference type="GO" id="GO:0012507">
    <property type="term" value="C:ER to Golgi transport vesicle membrane"/>
    <property type="evidence" value="ECO:0007669"/>
    <property type="project" value="TreeGrafter"/>
</dbReference>
<reference evidence="3" key="1">
    <citation type="journal article" date="2019" name="Plant Biotechnol. J.">
        <title>Genome sequencing of the Australian wild diploid species Gossypium australe highlights disease resistance and delayed gland morphogenesis.</title>
        <authorList>
            <person name="Cai Y."/>
            <person name="Cai X."/>
            <person name="Wang Q."/>
            <person name="Wang P."/>
            <person name="Zhang Y."/>
            <person name="Cai C."/>
            <person name="Xu Y."/>
            <person name="Wang K."/>
            <person name="Zhou Z."/>
            <person name="Wang C."/>
            <person name="Geng S."/>
            <person name="Li B."/>
            <person name="Dong Q."/>
            <person name="Hou Y."/>
            <person name="Wang H."/>
            <person name="Ai P."/>
            <person name="Liu Z."/>
            <person name="Yi F."/>
            <person name="Sun M."/>
            <person name="An G."/>
            <person name="Cheng J."/>
            <person name="Zhang Y."/>
            <person name="Shi Q."/>
            <person name="Xie Y."/>
            <person name="Shi X."/>
            <person name="Chang Y."/>
            <person name="Huang F."/>
            <person name="Chen Y."/>
            <person name="Hong S."/>
            <person name="Mi L."/>
            <person name="Sun Q."/>
            <person name="Zhang L."/>
            <person name="Zhou B."/>
            <person name="Peng R."/>
            <person name="Zhang X."/>
            <person name="Liu F."/>
        </authorList>
    </citation>
    <scope>NUCLEOTIDE SEQUENCE [LARGE SCALE GENOMIC DNA]</scope>
    <source>
        <strain evidence="3">cv. PA1801</strain>
    </source>
</reference>
<proteinExistence type="predicted"/>
<sequence>MLPSSRFRVASRFLMLPTQGDHLLAVLHMHLLVLDSVGASISVLNMLEVFNSNTSVSVVAPATCDYFNILCQQSFLGSLVGGNASNKDLIKWIDDRIASCESPNMDYGKGENMRMLLSFLKIACQHYGKLRSPFGSDTLLKETDTPESAVSKLFASTKRKDASYGALNHCLQLLPSEGHVRGPALVLSSQLGEQFYIDTIKQMTLHQLVAGSPLRTLWLLIAGQPTDFFPQAPQLMAWICLNSMQSPESDHQAAPISTPEKASDDGYMKRLRWWLTMTVAEAVDDGRPWGTSMLTWQGAARERT</sequence>
<feature type="domain" description="Sec16 central conserved" evidence="1">
    <location>
        <begin position="39"/>
        <end position="128"/>
    </location>
</feature>
<evidence type="ECO:0000313" key="2">
    <source>
        <dbReference type="EMBL" id="KAA3486995.1"/>
    </source>
</evidence>
<gene>
    <name evidence="2" type="ORF">EPI10_030852</name>
</gene>
<organism evidence="2 3">
    <name type="scientific">Gossypium australe</name>
    <dbReference type="NCBI Taxonomy" id="47621"/>
    <lineage>
        <taxon>Eukaryota</taxon>
        <taxon>Viridiplantae</taxon>
        <taxon>Streptophyta</taxon>
        <taxon>Embryophyta</taxon>
        <taxon>Tracheophyta</taxon>
        <taxon>Spermatophyta</taxon>
        <taxon>Magnoliopsida</taxon>
        <taxon>eudicotyledons</taxon>
        <taxon>Gunneridae</taxon>
        <taxon>Pentapetalae</taxon>
        <taxon>rosids</taxon>
        <taxon>malvids</taxon>
        <taxon>Malvales</taxon>
        <taxon>Malvaceae</taxon>
        <taxon>Malvoideae</taxon>
        <taxon>Gossypium</taxon>
    </lineage>
</organism>
<dbReference type="EMBL" id="SMMG02000001">
    <property type="protein sequence ID" value="KAA3486995.1"/>
    <property type="molecule type" value="Genomic_DNA"/>
</dbReference>
<evidence type="ECO:0000259" key="1">
    <source>
        <dbReference type="Pfam" id="PF12932"/>
    </source>
</evidence>
<dbReference type="Pfam" id="PF12932">
    <property type="entry name" value="Sec16"/>
    <property type="match status" value="1"/>
</dbReference>
<dbReference type="AlphaFoldDB" id="A0A5B6X1V7"/>
<protein>
    <submittedName>
        <fullName evidence="2">Protein transport Sec16B</fullName>
    </submittedName>
</protein>
<dbReference type="Proteomes" id="UP000325315">
    <property type="component" value="Unassembled WGS sequence"/>
</dbReference>
<accession>A0A5B6X1V7</accession>
<name>A0A5B6X1V7_9ROSI</name>
<dbReference type="GO" id="GO:0007030">
    <property type="term" value="P:Golgi organization"/>
    <property type="evidence" value="ECO:0007669"/>
    <property type="project" value="TreeGrafter"/>
</dbReference>
<dbReference type="InterPro" id="IPR024340">
    <property type="entry name" value="Sec16_CCD"/>
</dbReference>
<dbReference type="PANTHER" id="PTHR13402">
    <property type="entry name" value="RGPR-RELATED"/>
    <property type="match status" value="1"/>
</dbReference>
<dbReference type="GO" id="GO:0070971">
    <property type="term" value="C:endoplasmic reticulum exit site"/>
    <property type="evidence" value="ECO:0007669"/>
    <property type="project" value="TreeGrafter"/>
</dbReference>